<dbReference type="AlphaFoldDB" id="A0A916Y7C4"/>
<dbReference type="Proteomes" id="UP000633205">
    <property type="component" value="Unassembled WGS sequence"/>
</dbReference>
<sequence>MAVRTISGGAPREPLAALAQVAEARRALNREEEALVRRARAGGYSWEAIAHALGITKQAAHKKYGKK</sequence>
<dbReference type="EMBL" id="BMHO01000001">
    <property type="protein sequence ID" value="GGD32323.1"/>
    <property type="molecule type" value="Genomic_DNA"/>
</dbReference>
<accession>A0A916Y7C4</accession>
<comment type="caution">
    <text evidence="1">The sequence shown here is derived from an EMBL/GenBank/DDBJ whole genome shotgun (WGS) entry which is preliminary data.</text>
</comment>
<evidence type="ECO:0000313" key="1">
    <source>
        <dbReference type="EMBL" id="GGD32323.1"/>
    </source>
</evidence>
<name>A0A916Y7C4_9MICO</name>
<gene>
    <name evidence="1" type="ORF">GCM10010915_10860</name>
</gene>
<evidence type="ECO:0008006" key="3">
    <source>
        <dbReference type="Google" id="ProtNLM"/>
    </source>
</evidence>
<dbReference type="RefSeq" id="WP_188711265.1">
    <property type="nucleotide sequence ID" value="NZ_BMHO01000001.1"/>
</dbReference>
<proteinExistence type="predicted"/>
<organism evidence="1 2">
    <name type="scientific">Microbacterium faecale</name>
    <dbReference type="NCBI Taxonomy" id="1804630"/>
    <lineage>
        <taxon>Bacteria</taxon>
        <taxon>Bacillati</taxon>
        <taxon>Actinomycetota</taxon>
        <taxon>Actinomycetes</taxon>
        <taxon>Micrococcales</taxon>
        <taxon>Microbacteriaceae</taxon>
        <taxon>Microbacterium</taxon>
    </lineage>
</organism>
<reference evidence="1" key="1">
    <citation type="journal article" date="2014" name="Int. J. Syst. Evol. Microbiol.">
        <title>Complete genome sequence of Corynebacterium casei LMG S-19264T (=DSM 44701T), isolated from a smear-ripened cheese.</title>
        <authorList>
            <consortium name="US DOE Joint Genome Institute (JGI-PGF)"/>
            <person name="Walter F."/>
            <person name="Albersmeier A."/>
            <person name="Kalinowski J."/>
            <person name="Ruckert C."/>
        </authorList>
    </citation>
    <scope>NUCLEOTIDE SEQUENCE</scope>
    <source>
        <strain evidence="1">CGMCC 1.15152</strain>
    </source>
</reference>
<protein>
    <recommendedName>
        <fullName evidence="3">AsnC family protein</fullName>
    </recommendedName>
</protein>
<keyword evidence="2" id="KW-1185">Reference proteome</keyword>
<evidence type="ECO:0000313" key="2">
    <source>
        <dbReference type="Proteomes" id="UP000633205"/>
    </source>
</evidence>
<reference evidence="1" key="2">
    <citation type="submission" date="2020-09" db="EMBL/GenBank/DDBJ databases">
        <authorList>
            <person name="Sun Q."/>
            <person name="Zhou Y."/>
        </authorList>
    </citation>
    <scope>NUCLEOTIDE SEQUENCE</scope>
    <source>
        <strain evidence="1">CGMCC 1.15152</strain>
    </source>
</reference>